<feature type="compositionally biased region" description="Basic and acidic residues" evidence="1">
    <location>
        <begin position="62"/>
        <end position="93"/>
    </location>
</feature>
<reference evidence="3" key="2">
    <citation type="submission" date="2021-04" db="EMBL/GenBank/DDBJ databases">
        <authorList>
            <person name="Gilroy R."/>
        </authorList>
    </citation>
    <scope>NUCLEOTIDE SEQUENCE</scope>
    <source>
        <strain evidence="3">ChiGjej4B4-7305</strain>
    </source>
</reference>
<feature type="transmembrane region" description="Helical" evidence="2">
    <location>
        <begin position="103"/>
        <end position="121"/>
    </location>
</feature>
<evidence type="ECO:0000256" key="2">
    <source>
        <dbReference type="SAM" id="Phobius"/>
    </source>
</evidence>
<feature type="compositionally biased region" description="Low complexity" evidence="1">
    <location>
        <begin position="272"/>
        <end position="293"/>
    </location>
</feature>
<feature type="region of interest" description="Disordered" evidence="1">
    <location>
        <begin position="133"/>
        <end position="177"/>
    </location>
</feature>
<feature type="compositionally biased region" description="Low complexity" evidence="1">
    <location>
        <begin position="133"/>
        <end position="159"/>
    </location>
</feature>
<evidence type="ECO:0000256" key="1">
    <source>
        <dbReference type="SAM" id="MobiDB-lite"/>
    </source>
</evidence>
<reference evidence="3" key="1">
    <citation type="journal article" date="2021" name="PeerJ">
        <title>Extensive microbial diversity within the chicken gut microbiome revealed by metagenomics and culture.</title>
        <authorList>
            <person name="Gilroy R."/>
            <person name="Ravi A."/>
            <person name="Getino M."/>
            <person name="Pursley I."/>
            <person name="Horton D.L."/>
            <person name="Alikhan N.F."/>
            <person name="Baker D."/>
            <person name="Gharbi K."/>
            <person name="Hall N."/>
            <person name="Watson M."/>
            <person name="Adriaenssens E.M."/>
            <person name="Foster-Nyarko E."/>
            <person name="Jarju S."/>
            <person name="Secka A."/>
            <person name="Antonio M."/>
            <person name="Oren A."/>
            <person name="Chaudhuri R.R."/>
            <person name="La Ragione R."/>
            <person name="Hildebrand F."/>
            <person name="Pallen M.J."/>
        </authorList>
    </citation>
    <scope>NUCLEOTIDE SEQUENCE</scope>
    <source>
        <strain evidence="3">ChiGjej4B4-7305</strain>
    </source>
</reference>
<name>A0A9D2EDP1_9MICO</name>
<dbReference type="EMBL" id="DXBY01000153">
    <property type="protein sequence ID" value="HIZ35893.1"/>
    <property type="molecule type" value="Genomic_DNA"/>
</dbReference>
<keyword evidence="2" id="KW-0472">Membrane</keyword>
<keyword evidence="2" id="KW-1133">Transmembrane helix</keyword>
<feature type="compositionally biased region" description="Basic and acidic residues" evidence="1">
    <location>
        <begin position="1"/>
        <end position="15"/>
    </location>
</feature>
<dbReference type="Proteomes" id="UP000824037">
    <property type="component" value="Unassembled WGS sequence"/>
</dbReference>
<gene>
    <name evidence="3" type="ORF">H9815_08950</name>
</gene>
<protein>
    <submittedName>
        <fullName evidence="3">Uncharacterized protein</fullName>
    </submittedName>
</protein>
<proteinExistence type="predicted"/>
<accession>A0A9D2EDP1</accession>
<sequence length="507" mass="51196">MTRSNDEDPLERLRAADPAVDGAAPDRNRIRAAVDRRLAETAGAPESTGPDPAPGVHGVMADAHDRADEHPRAAGQDEHPGAAEHRSADELAARRRRRRPLRYAAAAVGAVLLLGGGYTIGAESGGLAGSADLAAGGQAEEEQASSQASPESAPAPESAGGDESEPDSSGGQDASGEQQRTVFTAGDLPAGPARGQVYALDVAAGQAEARATDLAAALGLDEAPQEQDGTWVVGAGDGSTPMLRLYPDGTMEYADPELYPWTCLPAEPPTDPGSTGEPGAGEEPGATGEPGATIEPDEGGAPSGPADCADAEVPAPADAAETFAAFLDDAGLVADRYEIRTEDAAVGARVTATLLLDGQQSQVSVAGILVPGGIAAAWGLPATATDLGEYPLISPTDAVQRLMDPKFSGGADVITVPGPRFAGDQSSGVVATPDPRFSGPAPTSGAPVPWPVREVQITTAELTLVPVRTSAGVLALPSYELAGTDAGGTEGTWTVPALTEDSFDFTG</sequence>
<evidence type="ECO:0000313" key="4">
    <source>
        <dbReference type="Proteomes" id="UP000824037"/>
    </source>
</evidence>
<feature type="region of interest" description="Disordered" evidence="1">
    <location>
        <begin position="265"/>
        <end position="311"/>
    </location>
</feature>
<feature type="compositionally biased region" description="Basic and acidic residues" evidence="1">
    <location>
        <begin position="24"/>
        <end position="39"/>
    </location>
</feature>
<dbReference type="AlphaFoldDB" id="A0A9D2EDP1"/>
<comment type="caution">
    <text evidence="3">The sequence shown here is derived from an EMBL/GenBank/DDBJ whole genome shotgun (WGS) entry which is preliminary data.</text>
</comment>
<organism evidence="3 4">
    <name type="scientific">Candidatus Ruania gallistercoris</name>
    <dbReference type="NCBI Taxonomy" id="2838746"/>
    <lineage>
        <taxon>Bacteria</taxon>
        <taxon>Bacillati</taxon>
        <taxon>Actinomycetota</taxon>
        <taxon>Actinomycetes</taxon>
        <taxon>Micrococcales</taxon>
        <taxon>Ruaniaceae</taxon>
        <taxon>Ruania</taxon>
    </lineage>
</organism>
<keyword evidence="2" id="KW-0812">Transmembrane</keyword>
<feature type="region of interest" description="Disordered" evidence="1">
    <location>
        <begin position="1"/>
        <end position="99"/>
    </location>
</feature>
<evidence type="ECO:0000313" key="3">
    <source>
        <dbReference type="EMBL" id="HIZ35893.1"/>
    </source>
</evidence>